<protein>
    <submittedName>
        <fullName evidence="2">Uncharacterized protein</fullName>
    </submittedName>
</protein>
<evidence type="ECO:0000313" key="1">
    <source>
        <dbReference type="Proteomes" id="UP000887574"/>
    </source>
</evidence>
<keyword evidence="1" id="KW-1185">Reference proteome</keyword>
<accession>A0A915EC07</accession>
<evidence type="ECO:0000313" key="2">
    <source>
        <dbReference type="WBParaSite" id="jg3690"/>
    </source>
</evidence>
<dbReference type="AlphaFoldDB" id="A0A915EC07"/>
<dbReference type="WBParaSite" id="jg3690">
    <property type="protein sequence ID" value="jg3690"/>
    <property type="gene ID" value="jg3690"/>
</dbReference>
<reference evidence="2" key="1">
    <citation type="submission" date="2022-11" db="UniProtKB">
        <authorList>
            <consortium name="WormBaseParasite"/>
        </authorList>
    </citation>
    <scope>IDENTIFICATION</scope>
</reference>
<sequence>MSAMSFPIAPIVGQNQGKSNLPSFPKELADKLHARMSDKKTATNIMELRPELFKEPAEVEPIKTEVASPAKAKPNLARILDESSLYMPTRSVKFPKKSERPNGFDEAIEMISSKYQKDVTST</sequence>
<dbReference type="Proteomes" id="UP000887574">
    <property type="component" value="Unplaced"/>
</dbReference>
<name>A0A915EC07_9BILA</name>
<proteinExistence type="predicted"/>
<organism evidence="1 2">
    <name type="scientific">Ditylenchus dipsaci</name>
    <dbReference type="NCBI Taxonomy" id="166011"/>
    <lineage>
        <taxon>Eukaryota</taxon>
        <taxon>Metazoa</taxon>
        <taxon>Ecdysozoa</taxon>
        <taxon>Nematoda</taxon>
        <taxon>Chromadorea</taxon>
        <taxon>Rhabditida</taxon>
        <taxon>Tylenchina</taxon>
        <taxon>Tylenchomorpha</taxon>
        <taxon>Sphaerularioidea</taxon>
        <taxon>Anguinidae</taxon>
        <taxon>Anguininae</taxon>
        <taxon>Ditylenchus</taxon>
    </lineage>
</organism>